<evidence type="ECO:0000256" key="7">
    <source>
        <dbReference type="ARBA" id="ARBA00023014"/>
    </source>
</evidence>
<dbReference type="Gene3D" id="3.60.9.10">
    <property type="entry name" value="Aldehyde ferredoxin oxidoreductase, N-terminal domain"/>
    <property type="match status" value="1"/>
</dbReference>
<sequence>MAVAHVDLSARTAWTATSDPAAAAYVRGGPLEALEGLLAALSDGGEDIDPVDAPVALVAGPVAGVAGPGLARITAIGLSPLSGGIADTRAEGPFAAGLRRAGLTGIVLHGRAPEPVTALVQDGTVTLVPAGDLWGMETGAATDALTRRHGADAAVAVIGPAGEHGVRYATVVTCRDHPLPRHGFGALLGGKRVKAVVCVGRSEPYVADPDALTRITAAYADAVPKNTLAAWQRGTPGFAVWRGEPGYANVANFTGTRTPGGVDPTAAPALERVAACPGCPTDCVKVYAGAAVHQESLAALGPGAGGPDPWALNARCLQLGLDPVSLAGTLAAAGIPSDAIPDTVERLAYRRDDTGLGDGAARLRATADAPMVGKGVELPPFDPRVQPNLGLGFAVAPVGPRYDIVEHDLDFDAERGMPACFPEARRVGVEVPRPLGRLDPAGTAVLMRLWSGLDALGVCLFAATPTRPLTLGDVEDLVEAVTGERPDVLGLGARRLSLQRRVNHLRGLGPEHDTLPERFFTEPVQSGPYAGAVLDRASFDRAVDVLREQLGFPS</sequence>
<evidence type="ECO:0000256" key="5">
    <source>
        <dbReference type="ARBA" id="ARBA00023002"/>
    </source>
</evidence>
<dbReference type="SUPFAM" id="SSF48310">
    <property type="entry name" value="Aldehyde ferredoxin oxidoreductase, C-terminal domains"/>
    <property type="match status" value="1"/>
</dbReference>
<evidence type="ECO:0000256" key="6">
    <source>
        <dbReference type="ARBA" id="ARBA00023004"/>
    </source>
</evidence>
<name>A0ABP8TP36_9ACTN</name>
<protein>
    <submittedName>
        <fullName evidence="10">Aldehyde ferredoxin oxidoreductase family protein</fullName>
    </submittedName>
</protein>
<dbReference type="Pfam" id="PF01314">
    <property type="entry name" value="AFOR_C"/>
    <property type="match status" value="1"/>
</dbReference>
<evidence type="ECO:0000313" key="11">
    <source>
        <dbReference type="Proteomes" id="UP001500212"/>
    </source>
</evidence>
<evidence type="ECO:0000256" key="3">
    <source>
        <dbReference type="ARBA" id="ARBA00022485"/>
    </source>
</evidence>
<evidence type="ECO:0000256" key="4">
    <source>
        <dbReference type="ARBA" id="ARBA00022723"/>
    </source>
</evidence>
<proteinExistence type="inferred from homology"/>
<evidence type="ECO:0000256" key="2">
    <source>
        <dbReference type="ARBA" id="ARBA00011032"/>
    </source>
</evidence>
<dbReference type="SMART" id="SM00790">
    <property type="entry name" value="AFOR_N"/>
    <property type="match status" value="1"/>
</dbReference>
<dbReference type="RefSeq" id="WP_345360850.1">
    <property type="nucleotide sequence ID" value="NZ_BAABHJ010000022.1"/>
</dbReference>
<reference evidence="11" key="1">
    <citation type="journal article" date="2019" name="Int. J. Syst. Evol. Microbiol.">
        <title>The Global Catalogue of Microorganisms (GCM) 10K type strain sequencing project: providing services to taxonomists for standard genome sequencing and annotation.</title>
        <authorList>
            <consortium name="The Broad Institute Genomics Platform"/>
            <consortium name="The Broad Institute Genome Sequencing Center for Infectious Disease"/>
            <person name="Wu L."/>
            <person name="Ma J."/>
        </authorList>
    </citation>
    <scope>NUCLEOTIDE SEQUENCE [LARGE SCALE GENOMIC DNA]</scope>
    <source>
        <strain evidence="11">JCM 17938</strain>
    </source>
</reference>
<evidence type="ECO:0000256" key="8">
    <source>
        <dbReference type="ARBA" id="ARBA00049934"/>
    </source>
</evidence>
<organism evidence="10 11">
    <name type="scientific">Actinoallomurus liliacearum</name>
    <dbReference type="NCBI Taxonomy" id="1080073"/>
    <lineage>
        <taxon>Bacteria</taxon>
        <taxon>Bacillati</taxon>
        <taxon>Actinomycetota</taxon>
        <taxon>Actinomycetes</taxon>
        <taxon>Streptosporangiales</taxon>
        <taxon>Thermomonosporaceae</taxon>
        <taxon>Actinoallomurus</taxon>
    </lineage>
</organism>
<comment type="cofactor">
    <cofactor evidence="1">
        <name>[4Fe-4S] cluster</name>
        <dbReference type="ChEBI" id="CHEBI:49883"/>
    </cofactor>
</comment>
<dbReference type="PANTHER" id="PTHR30038:SF0">
    <property type="entry name" value="TUNGSTEN-CONTAINING ALDEHYDE FERREDOXIN OXIDOREDUCTASE"/>
    <property type="match status" value="1"/>
</dbReference>
<accession>A0ABP8TP36</accession>
<gene>
    <name evidence="10" type="ORF">GCM10023195_56310</name>
</gene>
<keyword evidence="11" id="KW-1185">Reference proteome</keyword>
<dbReference type="EMBL" id="BAABHJ010000022">
    <property type="protein sequence ID" value="GAA4613046.1"/>
    <property type="molecule type" value="Genomic_DNA"/>
</dbReference>
<keyword evidence="3" id="KW-0004">4Fe-4S</keyword>
<keyword evidence="6" id="KW-0408">Iron</keyword>
<dbReference type="PANTHER" id="PTHR30038">
    <property type="entry name" value="ALDEHYDE FERREDOXIN OXIDOREDUCTASE"/>
    <property type="match status" value="1"/>
</dbReference>
<dbReference type="SUPFAM" id="SSF56228">
    <property type="entry name" value="Aldehyde ferredoxin oxidoreductase, N-terminal domain"/>
    <property type="match status" value="1"/>
</dbReference>
<evidence type="ECO:0000256" key="1">
    <source>
        <dbReference type="ARBA" id="ARBA00001966"/>
    </source>
</evidence>
<keyword evidence="5" id="KW-0560">Oxidoreductase</keyword>
<dbReference type="Proteomes" id="UP001500212">
    <property type="component" value="Unassembled WGS sequence"/>
</dbReference>
<dbReference type="InterPro" id="IPR013983">
    <property type="entry name" value="Ald_Fedxn_OxRdtase_N"/>
</dbReference>
<dbReference type="InterPro" id="IPR036503">
    <property type="entry name" value="Ald_Fedxn_OxRdtase_N_sf"/>
</dbReference>
<comment type="caution">
    <text evidence="10">The sequence shown here is derived from an EMBL/GenBank/DDBJ whole genome shotgun (WGS) entry which is preliminary data.</text>
</comment>
<keyword evidence="7" id="KW-0411">Iron-sulfur</keyword>
<dbReference type="InterPro" id="IPR013984">
    <property type="entry name" value="Ald_Fedxn_OxRdtase_dom2"/>
</dbReference>
<feature type="domain" description="Aldehyde ferredoxin oxidoreductase N-terminal" evidence="9">
    <location>
        <begin position="1"/>
        <end position="202"/>
    </location>
</feature>
<dbReference type="InterPro" id="IPR013985">
    <property type="entry name" value="Ald_Fedxn_OxRdtase_dom3"/>
</dbReference>
<evidence type="ECO:0000259" key="9">
    <source>
        <dbReference type="SMART" id="SM00790"/>
    </source>
</evidence>
<dbReference type="Gene3D" id="1.10.599.10">
    <property type="entry name" value="Aldehyde Ferredoxin Oxidoreductase Protein, subunit A, domain 3"/>
    <property type="match status" value="1"/>
</dbReference>
<dbReference type="InterPro" id="IPR036021">
    <property type="entry name" value="Tungsten_al_ferr_oxy-like_C"/>
</dbReference>
<comment type="similarity">
    <text evidence="2">Belongs to the AOR/FOR family.</text>
</comment>
<dbReference type="Gene3D" id="1.10.569.10">
    <property type="entry name" value="Aldehyde Ferredoxin Oxidoreductase Protein, subunit A, domain 2"/>
    <property type="match status" value="1"/>
</dbReference>
<dbReference type="Pfam" id="PF02730">
    <property type="entry name" value="AFOR_N"/>
    <property type="match status" value="1"/>
</dbReference>
<comment type="cofactor">
    <cofactor evidence="8">
        <name>tungstopterin</name>
        <dbReference type="ChEBI" id="CHEBI:30402"/>
    </cofactor>
</comment>
<keyword evidence="4" id="KW-0479">Metal-binding</keyword>
<dbReference type="InterPro" id="IPR001203">
    <property type="entry name" value="OxRdtase_Ald_Fedxn_C"/>
</dbReference>
<evidence type="ECO:0000313" key="10">
    <source>
        <dbReference type="EMBL" id="GAA4613046.1"/>
    </source>
</evidence>
<dbReference type="InterPro" id="IPR051919">
    <property type="entry name" value="W-dependent_AOR"/>
</dbReference>